<dbReference type="RefSeq" id="WP_183912406.1">
    <property type="nucleotide sequence ID" value="NZ_JBDJLH010000002.1"/>
</dbReference>
<gene>
    <name evidence="2" type="ORF">ABE541_11130</name>
</gene>
<keyword evidence="3" id="KW-1185">Reference proteome</keyword>
<proteinExistence type="predicted"/>
<comment type="caution">
    <text evidence="2">The sequence shown here is derived from an EMBL/GenBank/DDBJ whole genome shotgun (WGS) entry which is preliminary data.</text>
</comment>
<sequence>MNIKFLPLLALSAFAGMEATAQELTSKIPAHADFVVSINNKAIVEQSSMELLNETLTKLGAFEQAKNMDFPIKNLKELDFNLDKQAYVYRANTDSLHYIGILLPLKANHQVKQHMFSQYEVLPIYNGYERRVSKDGKTQVAWNSETMFILTGDVHSQYFQMKDVADRYGLDLGSYATDTWTYNEALGDAATAATAAAEEAVEAMEEETFESEEEILPDTVNVLEEISEAEMEAVEAVVDSTIAISADQWDDSVDTVEAYDLESDSLYLLNQAREAKNDSIKNKLFGTWLANDFNGYLDPKSNMANNKAIKLTDNKHLIRLWVPNVDKLYQGALPYDVLKLAYGIDMDKFKYGYEEGTFDLIQDQHTIKFTGTLGVDAEMAKIFKPLYNGKINKKFAKYIPENHLAYAAVNINTEAYLKQLPALVNRWYAPIAGEYSDVVTIGATALEIALDEKAIGKVMKGDHAFFLNDLQKVNKEYVTYEYDDDYNYKEITKMKDEYVPNFLWMFTSQDQRLYKRTLDFAVKKQEVTLENGIYKIAEQKNIKPIYILFKEDLVFVGSDVEQLTSIEQNRFKGTKNAKVKKDLLANPFNLVVHANAIPEVVHKLEVPVTASLQQTMKDLSTYGDIQLKGSTLKNRQFSGELSIELPKEDKNALQYILKHIMQNMDSKIAN</sequence>
<reference evidence="2 3" key="1">
    <citation type="submission" date="2024-04" db="EMBL/GenBank/DDBJ databases">
        <title>WGS of bacteria from Torrens River.</title>
        <authorList>
            <person name="Wyrsch E.R."/>
            <person name="Drigo B."/>
        </authorList>
    </citation>
    <scope>NUCLEOTIDE SEQUENCE [LARGE SCALE GENOMIC DNA]</scope>
    <source>
        <strain evidence="2 3">TWI391</strain>
    </source>
</reference>
<accession>A0ABV0BUA9</accession>
<dbReference type="Proteomes" id="UP001409291">
    <property type="component" value="Unassembled WGS sequence"/>
</dbReference>
<dbReference type="EMBL" id="JBDJNQ010000004">
    <property type="protein sequence ID" value="MEN5377818.1"/>
    <property type="molecule type" value="Genomic_DNA"/>
</dbReference>
<protein>
    <recommendedName>
        <fullName evidence="4">DUF4836 family protein</fullName>
    </recommendedName>
</protein>
<feature type="chain" id="PRO_5045296332" description="DUF4836 family protein" evidence="1">
    <location>
        <begin position="22"/>
        <end position="670"/>
    </location>
</feature>
<evidence type="ECO:0000256" key="1">
    <source>
        <dbReference type="SAM" id="SignalP"/>
    </source>
</evidence>
<feature type="signal peptide" evidence="1">
    <location>
        <begin position="1"/>
        <end position="21"/>
    </location>
</feature>
<evidence type="ECO:0000313" key="2">
    <source>
        <dbReference type="EMBL" id="MEN5377818.1"/>
    </source>
</evidence>
<evidence type="ECO:0000313" key="3">
    <source>
        <dbReference type="Proteomes" id="UP001409291"/>
    </source>
</evidence>
<keyword evidence="1" id="KW-0732">Signal</keyword>
<name>A0ABV0BUA9_9SPHI</name>
<evidence type="ECO:0008006" key="4">
    <source>
        <dbReference type="Google" id="ProtNLM"/>
    </source>
</evidence>
<organism evidence="2 3">
    <name type="scientific">Sphingobacterium kitahiroshimense</name>
    <dbReference type="NCBI Taxonomy" id="470446"/>
    <lineage>
        <taxon>Bacteria</taxon>
        <taxon>Pseudomonadati</taxon>
        <taxon>Bacteroidota</taxon>
        <taxon>Sphingobacteriia</taxon>
        <taxon>Sphingobacteriales</taxon>
        <taxon>Sphingobacteriaceae</taxon>
        <taxon>Sphingobacterium</taxon>
    </lineage>
</organism>